<dbReference type="InterPro" id="IPR011990">
    <property type="entry name" value="TPR-like_helical_dom_sf"/>
</dbReference>
<evidence type="ECO:0000256" key="4">
    <source>
        <dbReference type="SAM" id="MobiDB-lite"/>
    </source>
</evidence>
<evidence type="ECO:0000256" key="3">
    <source>
        <dbReference type="ARBA" id="ARBA00022737"/>
    </source>
</evidence>
<evidence type="ECO:0000313" key="6">
    <source>
        <dbReference type="WBParaSite" id="maker-uti_cns_0000090-snap-gene-0.5-mRNA-1"/>
    </source>
</evidence>
<evidence type="ECO:0000256" key="1">
    <source>
        <dbReference type="ARBA" id="ARBA00004496"/>
    </source>
</evidence>
<dbReference type="PANTHER" id="PTHR45954">
    <property type="entry name" value="LD33695P"/>
    <property type="match status" value="1"/>
</dbReference>
<dbReference type="PANTHER" id="PTHR45954:SF1">
    <property type="entry name" value="LD33695P"/>
    <property type="match status" value="1"/>
</dbReference>
<dbReference type="InterPro" id="IPR019734">
    <property type="entry name" value="TPR_rpt"/>
</dbReference>
<proteinExistence type="predicted"/>
<dbReference type="Proteomes" id="UP000095280">
    <property type="component" value="Unplaced"/>
</dbReference>
<dbReference type="SUPFAM" id="SSF48452">
    <property type="entry name" value="TPR-like"/>
    <property type="match status" value="2"/>
</dbReference>
<dbReference type="Gene3D" id="1.25.40.10">
    <property type="entry name" value="Tetratricopeptide repeat domain"/>
    <property type="match status" value="1"/>
</dbReference>
<comment type="subcellular location">
    <subcellularLocation>
        <location evidence="1">Cytoplasm</location>
    </subcellularLocation>
</comment>
<name>A0A1I8FV83_9PLAT</name>
<dbReference type="InterPro" id="IPR052386">
    <property type="entry name" value="GPSM"/>
</dbReference>
<evidence type="ECO:0000313" key="5">
    <source>
        <dbReference type="Proteomes" id="UP000095280"/>
    </source>
</evidence>
<dbReference type="GO" id="GO:0005092">
    <property type="term" value="F:GDP-dissociation inhibitor activity"/>
    <property type="evidence" value="ECO:0007669"/>
    <property type="project" value="TreeGrafter"/>
</dbReference>
<accession>A0A1I8FV83</accession>
<dbReference type="GO" id="GO:0005938">
    <property type="term" value="C:cell cortex"/>
    <property type="evidence" value="ECO:0007669"/>
    <property type="project" value="TreeGrafter"/>
</dbReference>
<dbReference type="Pfam" id="PF13424">
    <property type="entry name" value="TPR_12"/>
    <property type="match status" value="1"/>
</dbReference>
<keyword evidence="5" id="KW-1185">Reference proteome</keyword>
<evidence type="ECO:0000256" key="2">
    <source>
        <dbReference type="ARBA" id="ARBA00022490"/>
    </source>
</evidence>
<sequence>SMLGSASSSTLSTAASAVQRQGAAAALADFAETAAVICQLLGSDSTADSRSLRYLVDGALNSPIAASFTRTLDQLADLGLSEDAFALTSVIGQELLAAGHARRAAVCLECALRIGGQEPQTRLRCSVTASLGRAHWLLGRWDTALDCMRRHLKLAESCNDSAEQSRALGNLIAALSALGRSAEALRFERRRLRLCQQDSTSRLSSNSAFEQSTLGRLHTRMDTRNSMLSQRQTGQQNWRNARESESSTESTVSDEAEKLFQTKLQTAQRLEDNEAAAEALGEIGHCQAARGEHRVALRRHSERLSLLNDLRADHHQKSACLKDLISSCRSLGHWSDALQFARQLADLSTGVNSRIDSLDCLADTLWQS</sequence>
<reference evidence="6" key="1">
    <citation type="submission" date="2016-11" db="UniProtKB">
        <authorList>
            <consortium name="WormBaseParasite"/>
        </authorList>
    </citation>
    <scope>IDENTIFICATION</scope>
</reference>
<dbReference type="GO" id="GO:0001965">
    <property type="term" value="F:G-protein alpha-subunit binding"/>
    <property type="evidence" value="ECO:0007669"/>
    <property type="project" value="TreeGrafter"/>
</dbReference>
<feature type="region of interest" description="Disordered" evidence="4">
    <location>
        <begin position="220"/>
        <end position="256"/>
    </location>
</feature>
<dbReference type="WBParaSite" id="maker-uti_cns_0000090-snap-gene-0.5-mRNA-1">
    <property type="protein sequence ID" value="maker-uti_cns_0000090-snap-gene-0.5-mRNA-1"/>
    <property type="gene ID" value="maker-uti_cns_0000090-snap-gene-0.5"/>
</dbReference>
<dbReference type="SMART" id="SM00028">
    <property type="entry name" value="TPR"/>
    <property type="match status" value="3"/>
</dbReference>
<organism evidence="5 6">
    <name type="scientific">Macrostomum lignano</name>
    <dbReference type="NCBI Taxonomy" id="282301"/>
    <lineage>
        <taxon>Eukaryota</taxon>
        <taxon>Metazoa</taxon>
        <taxon>Spiralia</taxon>
        <taxon>Lophotrochozoa</taxon>
        <taxon>Platyhelminthes</taxon>
        <taxon>Rhabditophora</taxon>
        <taxon>Macrostomorpha</taxon>
        <taxon>Macrostomida</taxon>
        <taxon>Macrostomidae</taxon>
        <taxon>Macrostomum</taxon>
    </lineage>
</organism>
<protein>
    <submittedName>
        <fullName evidence="6">TPR_REGION domain-containing protein</fullName>
    </submittedName>
</protein>
<keyword evidence="3" id="KW-0677">Repeat</keyword>
<feature type="compositionally biased region" description="Polar residues" evidence="4">
    <location>
        <begin position="224"/>
        <end position="239"/>
    </location>
</feature>
<keyword evidence="2" id="KW-0963">Cytoplasm</keyword>
<dbReference type="GO" id="GO:0000132">
    <property type="term" value="P:establishment of mitotic spindle orientation"/>
    <property type="evidence" value="ECO:0007669"/>
    <property type="project" value="TreeGrafter"/>
</dbReference>
<dbReference type="AlphaFoldDB" id="A0A1I8FV83"/>